<evidence type="ECO:0000256" key="16">
    <source>
        <dbReference type="RuleBase" id="RU361255"/>
    </source>
</evidence>
<dbReference type="PANTHER" id="PTHR48109">
    <property type="entry name" value="DIHYDROOROTATE DEHYDROGENASE (QUINONE), MITOCHONDRIAL-RELATED"/>
    <property type="match status" value="1"/>
</dbReference>
<comment type="pathway">
    <text evidence="2 16">Pyrimidine metabolism; UMP biosynthesis via de novo pathway; orotate from (S)-dihydroorotate (quinone route): step 1/1.</text>
</comment>
<dbReference type="InterPro" id="IPR005720">
    <property type="entry name" value="Dihydroorotate_DH_cat"/>
</dbReference>
<dbReference type="EC" id="1.3.5.2" evidence="4 16"/>
<evidence type="ECO:0000313" key="19">
    <source>
        <dbReference type="Proteomes" id="UP001152320"/>
    </source>
</evidence>
<evidence type="ECO:0000256" key="13">
    <source>
        <dbReference type="ARBA" id="ARBA00023128"/>
    </source>
</evidence>
<evidence type="ECO:0000256" key="7">
    <source>
        <dbReference type="ARBA" id="ARBA00022643"/>
    </source>
</evidence>
<dbReference type="AlphaFoldDB" id="A0A9Q1CBP1"/>
<dbReference type="Gene3D" id="3.20.20.70">
    <property type="entry name" value="Aldolase class I"/>
    <property type="match status" value="1"/>
</dbReference>
<dbReference type="GO" id="GO:0009220">
    <property type="term" value="P:pyrimidine ribonucleotide biosynthetic process"/>
    <property type="evidence" value="ECO:0007669"/>
    <property type="project" value="TreeGrafter"/>
</dbReference>
<protein>
    <recommendedName>
        <fullName evidence="5 16">Dihydroorotate dehydrogenase (quinone), mitochondrial</fullName>
        <shortName evidence="16">DHOdehase</shortName>
        <ecNumber evidence="4 16">1.3.5.2</ecNumber>
    </recommendedName>
</protein>
<comment type="caution">
    <text evidence="18">The sequence shown here is derived from an EMBL/GenBank/DDBJ whole genome shotgun (WGS) entry which is preliminary data.</text>
</comment>
<dbReference type="CDD" id="cd04738">
    <property type="entry name" value="DHOD_2_like"/>
    <property type="match status" value="1"/>
</dbReference>
<keyword evidence="8" id="KW-0812">Transmembrane</keyword>
<keyword evidence="13 16" id="KW-0496">Mitochondrion</keyword>
<proteinExistence type="inferred from homology"/>
<evidence type="ECO:0000256" key="6">
    <source>
        <dbReference type="ARBA" id="ARBA00022630"/>
    </source>
</evidence>
<dbReference type="NCBIfam" id="NF003652">
    <property type="entry name" value="PRK05286.2-5"/>
    <property type="match status" value="1"/>
</dbReference>
<name>A0A9Q1CBP1_HOLLE</name>
<organism evidence="18 19">
    <name type="scientific">Holothuria leucospilota</name>
    <name type="common">Black long sea cucumber</name>
    <name type="synonym">Mertensiothuria leucospilota</name>
    <dbReference type="NCBI Taxonomy" id="206669"/>
    <lineage>
        <taxon>Eukaryota</taxon>
        <taxon>Metazoa</taxon>
        <taxon>Echinodermata</taxon>
        <taxon>Eleutherozoa</taxon>
        <taxon>Echinozoa</taxon>
        <taxon>Holothuroidea</taxon>
        <taxon>Aspidochirotacea</taxon>
        <taxon>Aspidochirotida</taxon>
        <taxon>Holothuriidae</taxon>
        <taxon>Holothuria</taxon>
    </lineage>
</organism>
<dbReference type="GO" id="GO:0006207">
    <property type="term" value="P:'de novo' pyrimidine nucleobase biosynthetic process"/>
    <property type="evidence" value="ECO:0007669"/>
    <property type="project" value="InterPro"/>
</dbReference>
<comment type="catalytic activity">
    <reaction evidence="15 16">
        <text>(S)-dihydroorotate + a quinone = orotate + a quinol</text>
        <dbReference type="Rhea" id="RHEA:30187"/>
        <dbReference type="ChEBI" id="CHEBI:24646"/>
        <dbReference type="ChEBI" id="CHEBI:30839"/>
        <dbReference type="ChEBI" id="CHEBI:30864"/>
        <dbReference type="ChEBI" id="CHEBI:132124"/>
        <dbReference type="EC" id="1.3.5.2"/>
    </reaction>
</comment>
<dbReference type="Pfam" id="PF01180">
    <property type="entry name" value="DHO_dh"/>
    <property type="match status" value="1"/>
</dbReference>
<evidence type="ECO:0000256" key="4">
    <source>
        <dbReference type="ARBA" id="ARBA00012791"/>
    </source>
</evidence>
<dbReference type="InterPro" id="IPR001295">
    <property type="entry name" value="Dihydroorotate_DH_CS"/>
</dbReference>
<keyword evidence="14" id="KW-0472">Membrane</keyword>
<evidence type="ECO:0000256" key="14">
    <source>
        <dbReference type="ARBA" id="ARBA00023136"/>
    </source>
</evidence>
<keyword evidence="10" id="KW-0809">Transit peptide</keyword>
<comment type="similarity">
    <text evidence="3 16">Belongs to the dihydroorotate dehydrogenase family. Type 2 subfamily.</text>
</comment>
<evidence type="ECO:0000256" key="10">
    <source>
        <dbReference type="ARBA" id="ARBA00022946"/>
    </source>
</evidence>
<dbReference type="EMBL" id="JAIZAY010000005">
    <property type="protein sequence ID" value="KAJ8041962.1"/>
    <property type="molecule type" value="Genomic_DNA"/>
</dbReference>
<dbReference type="FunFam" id="3.20.20.70:FF:000066">
    <property type="entry name" value="Dihydroorotate dehydrogenase (quinone), mitochondrial"/>
    <property type="match status" value="1"/>
</dbReference>
<dbReference type="PROSITE" id="PS00911">
    <property type="entry name" value="DHODEHASE_1"/>
    <property type="match status" value="1"/>
</dbReference>
<accession>A0A9Q1CBP1</accession>
<dbReference type="InterPro" id="IPR005719">
    <property type="entry name" value="Dihydroorotate_DH_2"/>
</dbReference>
<comment type="cofactor">
    <cofactor evidence="16">
        <name>FMN</name>
        <dbReference type="ChEBI" id="CHEBI:58210"/>
    </cofactor>
    <text evidence="16">Binds 1 FMN per subunit.</text>
</comment>
<dbReference type="PANTHER" id="PTHR48109:SF4">
    <property type="entry name" value="DIHYDROOROTATE DEHYDROGENASE (QUINONE), MITOCHONDRIAL"/>
    <property type="match status" value="1"/>
</dbReference>
<evidence type="ECO:0000256" key="5">
    <source>
        <dbReference type="ARBA" id="ARBA00017599"/>
    </source>
</evidence>
<dbReference type="NCBIfam" id="NF003645">
    <property type="entry name" value="PRK05286.1-2"/>
    <property type="match status" value="1"/>
</dbReference>
<reference evidence="18" key="1">
    <citation type="submission" date="2021-10" db="EMBL/GenBank/DDBJ databases">
        <title>Tropical sea cucumber genome reveals ecological adaptation and Cuvierian tubules defense mechanism.</title>
        <authorList>
            <person name="Chen T."/>
        </authorList>
    </citation>
    <scope>NUCLEOTIDE SEQUENCE</scope>
    <source>
        <strain evidence="18">Nanhai2018</strain>
        <tissue evidence="18">Muscle</tissue>
    </source>
</reference>
<evidence type="ECO:0000256" key="1">
    <source>
        <dbReference type="ARBA" id="ARBA00004434"/>
    </source>
</evidence>
<comment type="subcellular location">
    <subcellularLocation>
        <location evidence="1 16">Mitochondrion inner membrane</location>
        <topology evidence="1 16">Single-pass membrane protein</topology>
    </subcellularLocation>
</comment>
<gene>
    <name evidence="18" type="ORF">HOLleu_12910</name>
</gene>
<evidence type="ECO:0000256" key="2">
    <source>
        <dbReference type="ARBA" id="ARBA00005161"/>
    </source>
</evidence>
<dbReference type="SUPFAM" id="SSF51395">
    <property type="entry name" value="FMN-linked oxidoreductases"/>
    <property type="match status" value="1"/>
</dbReference>
<dbReference type="GO" id="GO:0106430">
    <property type="term" value="F:dihydroorotate dehydrogenase (quinone) activity"/>
    <property type="evidence" value="ECO:0007669"/>
    <property type="project" value="UniProtKB-EC"/>
</dbReference>
<dbReference type="OrthoDB" id="14784at2759"/>
<sequence length="391" mass="42447">MPGRLKSAVVIVTAGASLFCGYSLVEGNERFYREVAMPCIQLLDAERAHRFGVWTASKGLIPRNKYVDPPSLRTDVWGLTFQNPIGLAAGFDKHAEAMDGLIKIGFGFVEVGSITPEPQPGNPKPRVFRLSEDHAVINRYGFNSEGHVAALKRLKARMYHKANHPEDHQGIVGINFGKNKTSPDSVGDYTKGIRNLGCFGDYLVINVSSPNTPGLRDMQGKKNLTDLIEKVLEARNNLPVDLKPPLLVKIAPDLTEQDKMDIASVVLRPKSRVDGLIVSNTTIGRPASLISINKTEVGGLSGEPLKALATETIRDMYKLTEGSIPIVGVGGITSGKDAYEKIRAGASLVQLYTALSYQGPPLITRIKRELVDELQNGGFDNVQAAVGADHR</sequence>
<evidence type="ECO:0000259" key="17">
    <source>
        <dbReference type="Pfam" id="PF01180"/>
    </source>
</evidence>
<dbReference type="InterPro" id="IPR013785">
    <property type="entry name" value="Aldolase_TIM"/>
</dbReference>
<dbReference type="PROSITE" id="PS00912">
    <property type="entry name" value="DHODEHASE_2"/>
    <property type="match status" value="1"/>
</dbReference>
<evidence type="ECO:0000256" key="12">
    <source>
        <dbReference type="ARBA" id="ARBA00023002"/>
    </source>
</evidence>
<dbReference type="GO" id="GO:0005743">
    <property type="term" value="C:mitochondrial inner membrane"/>
    <property type="evidence" value="ECO:0007669"/>
    <property type="project" value="UniProtKB-SubCell"/>
</dbReference>
<feature type="domain" description="Dihydroorotate dehydrogenase catalytic" evidence="17">
    <location>
        <begin position="72"/>
        <end position="374"/>
    </location>
</feature>
<keyword evidence="11" id="KW-1133">Transmembrane helix</keyword>
<keyword evidence="19" id="KW-1185">Reference proteome</keyword>
<evidence type="ECO:0000313" key="18">
    <source>
        <dbReference type="EMBL" id="KAJ8041962.1"/>
    </source>
</evidence>
<dbReference type="Proteomes" id="UP001152320">
    <property type="component" value="Chromosome 5"/>
</dbReference>
<evidence type="ECO:0000256" key="9">
    <source>
        <dbReference type="ARBA" id="ARBA00022792"/>
    </source>
</evidence>
<evidence type="ECO:0000256" key="8">
    <source>
        <dbReference type="ARBA" id="ARBA00022692"/>
    </source>
</evidence>
<keyword evidence="6 16" id="KW-0285">Flavoprotein</keyword>
<keyword evidence="9 16" id="KW-0999">Mitochondrion inner membrane</keyword>
<evidence type="ECO:0000256" key="11">
    <source>
        <dbReference type="ARBA" id="ARBA00022989"/>
    </source>
</evidence>
<keyword evidence="7 16" id="KW-0288">FMN</keyword>
<evidence type="ECO:0000256" key="15">
    <source>
        <dbReference type="ARBA" id="ARBA00048639"/>
    </source>
</evidence>
<dbReference type="NCBIfam" id="TIGR01036">
    <property type="entry name" value="pyrD_sub2"/>
    <property type="match status" value="1"/>
</dbReference>
<dbReference type="InterPro" id="IPR050074">
    <property type="entry name" value="DHO_dehydrogenase"/>
</dbReference>
<evidence type="ECO:0000256" key="3">
    <source>
        <dbReference type="ARBA" id="ARBA00005359"/>
    </source>
</evidence>
<keyword evidence="12 16" id="KW-0560">Oxidoreductase</keyword>